<dbReference type="EC" id="2.7.7.7" evidence="2"/>
<dbReference type="Pfam" id="PF01612">
    <property type="entry name" value="DNA_pol_A_exo1"/>
    <property type="match status" value="1"/>
</dbReference>
<dbReference type="InterPro" id="IPR002298">
    <property type="entry name" value="DNA_polymerase_A"/>
</dbReference>
<dbReference type="Pfam" id="PF00476">
    <property type="entry name" value="DNA_pol_A"/>
    <property type="match status" value="1"/>
</dbReference>
<dbReference type="InterPro" id="IPR012337">
    <property type="entry name" value="RNaseH-like_sf"/>
</dbReference>
<dbReference type="PRINTS" id="PR00868">
    <property type="entry name" value="DNAPOLI"/>
</dbReference>
<feature type="domain" description="DNA-directed DNA polymerase family A palm" evidence="11">
    <location>
        <begin position="365"/>
        <end position="578"/>
    </location>
</feature>
<evidence type="ECO:0000256" key="3">
    <source>
        <dbReference type="ARBA" id="ARBA00020311"/>
    </source>
</evidence>
<dbReference type="Gene3D" id="1.10.150.20">
    <property type="entry name" value="5' to 3' exonuclease, C-terminal subdomain"/>
    <property type="match status" value="1"/>
</dbReference>
<name>A0A2H0RA10_UNCKA</name>
<evidence type="ECO:0000313" key="13">
    <source>
        <dbReference type="Proteomes" id="UP000230214"/>
    </source>
</evidence>
<evidence type="ECO:0000256" key="1">
    <source>
        <dbReference type="ARBA" id="ARBA00007705"/>
    </source>
</evidence>
<dbReference type="GO" id="GO:0008408">
    <property type="term" value="F:3'-5' exonuclease activity"/>
    <property type="evidence" value="ECO:0007669"/>
    <property type="project" value="InterPro"/>
</dbReference>
<dbReference type="SMART" id="SM00482">
    <property type="entry name" value="POLAc"/>
    <property type="match status" value="1"/>
</dbReference>
<dbReference type="PANTHER" id="PTHR10133:SF27">
    <property type="entry name" value="DNA POLYMERASE NU"/>
    <property type="match status" value="1"/>
</dbReference>
<evidence type="ECO:0000256" key="2">
    <source>
        <dbReference type="ARBA" id="ARBA00012417"/>
    </source>
</evidence>
<keyword evidence="6" id="KW-0235">DNA replication</keyword>
<dbReference type="PROSITE" id="PS00447">
    <property type="entry name" value="DNA_POLYMERASE_A"/>
    <property type="match status" value="1"/>
</dbReference>
<feature type="domain" description="3'-5' exonuclease" evidence="10">
    <location>
        <begin position="20"/>
        <end position="194"/>
    </location>
</feature>
<protein>
    <recommendedName>
        <fullName evidence="3">DNA polymerase I</fullName>
        <ecNumber evidence="2">2.7.7.7</ecNumber>
    </recommendedName>
</protein>
<dbReference type="GO" id="GO:0003677">
    <property type="term" value="F:DNA binding"/>
    <property type="evidence" value="ECO:0007669"/>
    <property type="project" value="UniProtKB-KW"/>
</dbReference>
<accession>A0A2H0RA10</accession>
<dbReference type="Gene3D" id="3.30.420.10">
    <property type="entry name" value="Ribonuclease H-like superfamily/Ribonuclease H"/>
    <property type="match status" value="1"/>
</dbReference>
<sequence>MVSNKQSVSVKPNILKDPEFIHVKTQEGIEEIYEKLKNEKIIAIDTEGTGLDPYTSTLTLFQIGSRNYSYVIESKYIKDWTLIKKLCEDENKLKILQNAKFDYKFVKVALNIEIKNIYDTMIAEALLRCGLPRNENLTGLAFLTKRYLGGELEKEVRKSFFNYHGSMNAEQVKYAALDIIVLFSIFDKQYPLLQKQDLVKVAKLEFKVVPVVGDMELRGFYIDAQEWRDHIHKVEIERKRIAKELQKEIRPYFEIKSLDLFGNQAEVINLNSQIQLMELFNDKLGLSVPSTGVAVLQTVDHPIAKLMLEYRGYEKLISAFGETLLNKVNPVTHRLHPDYMQMGTTTGRFACASPNLQQIPSRGEGALFRTFFKAPKGRKLITCDYSQQEMRVLADVSGDPTLLDAYKTGKDLHSLTAAQMYGLEYTDDFKEKHGDLRQAAKTINFGLVYGRGPSSLAVQLGVSVDEAKNLVKKYFEKMPQIGNWLDNAAKGGAEKGYAETLLGRKRYFTKADPADPNYTRELSSIERASKNMPIQGTSADMTKLAMIHIAEKYKKEGLDAGIIHTLHDEIVSEASDKDAERAYEIQHEEMVSAGSTFLKKCPIEAEGGISQQWEH</sequence>
<dbReference type="EMBL" id="PCXU01000027">
    <property type="protein sequence ID" value="PIR43353.1"/>
    <property type="molecule type" value="Genomic_DNA"/>
</dbReference>
<dbReference type="InterPro" id="IPR019760">
    <property type="entry name" value="DNA-dir_DNA_pol_A_CS"/>
</dbReference>
<dbReference type="InterPro" id="IPR043502">
    <property type="entry name" value="DNA/RNA_pol_sf"/>
</dbReference>
<comment type="caution">
    <text evidence="12">The sequence shown here is derived from an EMBL/GenBank/DDBJ whole genome shotgun (WGS) entry which is preliminary data.</text>
</comment>
<proteinExistence type="inferred from homology"/>
<reference evidence="12 13" key="1">
    <citation type="submission" date="2017-09" db="EMBL/GenBank/DDBJ databases">
        <title>Depth-based differentiation of microbial function through sediment-hosted aquifers and enrichment of novel symbionts in the deep terrestrial subsurface.</title>
        <authorList>
            <person name="Probst A.J."/>
            <person name="Ladd B."/>
            <person name="Jarett J.K."/>
            <person name="Geller-Mcgrath D.E."/>
            <person name="Sieber C.M."/>
            <person name="Emerson J.B."/>
            <person name="Anantharaman K."/>
            <person name="Thomas B.C."/>
            <person name="Malmstrom R."/>
            <person name="Stieglmeier M."/>
            <person name="Klingl A."/>
            <person name="Woyke T."/>
            <person name="Ryan C.M."/>
            <person name="Banfield J.F."/>
        </authorList>
    </citation>
    <scope>NUCLEOTIDE SEQUENCE [LARGE SCALE GENOMIC DNA]</scope>
    <source>
        <strain evidence="12">CG10_big_fil_rev_8_21_14_0_10_32_10</strain>
    </source>
</reference>
<evidence type="ECO:0000256" key="9">
    <source>
        <dbReference type="ARBA" id="ARBA00049244"/>
    </source>
</evidence>
<evidence type="ECO:0000256" key="8">
    <source>
        <dbReference type="ARBA" id="ARBA00023125"/>
    </source>
</evidence>
<keyword evidence="8" id="KW-0238">DNA-binding</keyword>
<dbReference type="SUPFAM" id="SSF53098">
    <property type="entry name" value="Ribonuclease H-like"/>
    <property type="match status" value="1"/>
</dbReference>
<dbReference type="SUPFAM" id="SSF56672">
    <property type="entry name" value="DNA/RNA polymerases"/>
    <property type="match status" value="1"/>
</dbReference>
<dbReference type="FunFam" id="1.10.150.20:FF:000002">
    <property type="entry name" value="DNA polymerase I"/>
    <property type="match status" value="1"/>
</dbReference>
<keyword evidence="4" id="KW-0808">Transferase</keyword>
<evidence type="ECO:0000259" key="11">
    <source>
        <dbReference type="SMART" id="SM00482"/>
    </source>
</evidence>
<evidence type="ECO:0000256" key="7">
    <source>
        <dbReference type="ARBA" id="ARBA00022932"/>
    </source>
</evidence>
<dbReference type="AlphaFoldDB" id="A0A2H0RA10"/>
<dbReference type="Proteomes" id="UP000230214">
    <property type="component" value="Unassembled WGS sequence"/>
</dbReference>
<organism evidence="12 13">
    <name type="scientific">candidate division WWE3 bacterium CG10_big_fil_rev_8_21_14_0_10_32_10</name>
    <dbReference type="NCBI Taxonomy" id="1975090"/>
    <lineage>
        <taxon>Bacteria</taxon>
        <taxon>Katanobacteria</taxon>
    </lineage>
</organism>
<dbReference type="InterPro" id="IPR036397">
    <property type="entry name" value="RNaseH_sf"/>
</dbReference>
<comment type="similarity">
    <text evidence="1">Belongs to the DNA polymerase type-A family.</text>
</comment>
<evidence type="ECO:0000256" key="5">
    <source>
        <dbReference type="ARBA" id="ARBA00022695"/>
    </source>
</evidence>
<keyword evidence="7" id="KW-0239">DNA-directed DNA polymerase</keyword>
<dbReference type="GO" id="GO:0006302">
    <property type="term" value="P:double-strand break repair"/>
    <property type="evidence" value="ECO:0007669"/>
    <property type="project" value="TreeGrafter"/>
</dbReference>
<gene>
    <name evidence="12" type="ORF">COV24_03240</name>
</gene>
<keyword evidence="5" id="KW-0548">Nucleotidyltransferase</keyword>
<dbReference type="InterPro" id="IPR002562">
    <property type="entry name" value="3'-5'_exonuclease_dom"/>
</dbReference>
<evidence type="ECO:0000313" key="12">
    <source>
        <dbReference type="EMBL" id="PIR43353.1"/>
    </source>
</evidence>
<dbReference type="SMART" id="SM00474">
    <property type="entry name" value="35EXOc"/>
    <property type="match status" value="1"/>
</dbReference>
<evidence type="ECO:0000256" key="4">
    <source>
        <dbReference type="ARBA" id="ARBA00022679"/>
    </source>
</evidence>
<comment type="catalytic activity">
    <reaction evidence="9">
        <text>DNA(n) + a 2'-deoxyribonucleoside 5'-triphosphate = DNA(n+1) + diphosphate</text>
        <dbReference type="Rhea" id="RHEA:22508"/>
        <dbReference type="Rhea" id="RHEA-COMP:17339"/>
        <dbReference type="Rhea" id="RHEA-COMP:17340"/>
        <dbReference type="ChEBI" id="CHEBI:33019"/>
        <dbReference type="ChEBI" id="CHEBI:61560"/>
        <dbReference type="ChEBI" id="CHEBI:173112"/>
        <dbReference type="EC" id="2.7.7.7"/>
    </reaction>
</comment>
<dbReference type="InterPro" id="IPR001098">
    <property type="entry name" value="DNA-dir_DNA_pol_A_palm_dom"/>
</dbReference>
<dbReference type="Gene3D" id="1.20.1060.10">
    <property type="entry name" value="Taq DNA Polymerase, Chain T, domain 4"/>
    <property type="match status" value="1"/>
</dbReference>
<evidence type="ECO:0000259" key="10">
    <source>
        <dbReference type="SMART" id="SM00474"/>
    </source>
</evidence>
<dbReference type="GO" id="GO:0006261">
    <property type="term" value="P:DNA-templated DNA replication"/>
    <property type="evidence" value="ECO:0007669"/>
    <property type="project" value="InterPro"/>
</dbReference>
<dbReference type="GO" id="GO:0003887">
    <property type="term" value="F:DNA-directed DNA polymerase activity"/>
    <property type="evidence" value="ECO:0007669"/>
    <property type="project" value="UniProtKB-KW"/>
</dbReference>
<evidence type="ECO:0000256" key="6">
    <source>
        <dbReference type="ARBA" id="ARBA00022705"/>
    </source>
</evidence>
<dbReference type="PANTHER" id="PTHR10133">
    <property type="entry name" value="DNA POLYMERASE I"/>
    <property type="match status" value="1"/>
</dbReference>
<dbReference type="Gene3D" id="3.30.70.370">
    <property type="match status" value="1"/>
</dbReference>